<dbReference type="RefSeq" id="WP_191838048.1">
    <property type="nucleotide sequence ID" value="NZ_BAAALB010000003.1"/>
</dbReference>
<reference evidence="10 11" key="1">
    <citation type="submission" date="2021-01" db="EMBL/GenBank/DDBJ databases">
        <title>Whole genome shotgun sequence of Catellatospora chokoriensis NBRC 107358.</title>
        <authorList>
            <person name="Komaki H."/>
            <person name="Tamura T."/>
        </authorList>
    </citation>
    <scope>NUCLEOTIDE SEQUENCE [LARGE SCALE GENOMIC DNA]</scope>
    <source>
        <strain evidence="10 11">NBRC 107358</strain>
    </source>
</reference>
<keyword evidence="4 8" id="KW-0812">Transmembrane</keyword>
<dbReference type="Proteomes" id="UP000619293">
    <property type="component" value="Unassembled WGS sequence"/>
</dbReference>
<feature type="transmembrane region" description="Helical" evidence="8">
    <location>
        <begin position="98"/>
        <end position="116"/>
    </location>
</feature>
<gene>
    <name evidence="10" type="ORF">Cch02nite_52500</name>
</gene>
<dbReference type="Pfam" id="PF03458">
    <property type="entry name" value="Gly_transporter"/>
    <property type="match status" value="2"/>
</dbReference>
<feature type="transmembrane region" description="Helical" evidence="8">
    <location>
        <begin position="36"/>
        <end position="55"/>
    </location>
</feature>
<feature type="transmembrane region" description="Helical" evidence="8">
    <location>
        <begin position="67"/>
        <end position="86"/>
    </location>
</feature>
<proteinExistence type="inferred from homology"/>
<dbReference type="GO" id="GO:0005886">
    <property type="term" value="C:plasma membrane"/>
    <property type="evidence" value="ECO:0007669"/>
    <property type="project" value="UniProtKB-SubCell"/>
</dbReference>
<evidence type="ECO:0000259" key="9">
    <source>
        <dbReference type="Pfam" id="PF03458"/>
    </source>
</evidence>
<evidence type="ECO:0000256" key="2">
    <source>
        <dbReference type="ARBA" id="ARBA00008193"/>
    </source>
</evidence>
<dbReference type="InterPro" id="IPR005115">
    <property type="entry name" value="Gly_transporter"/>
</dbReference>
<organism evidence="10 11">
    <name type="scientific">Catellatospora chokoriensis</name>
    <dbReference type="NCBI Taxonomy" id="310353"/>
    <lineage>
        <taxon>Bacteria</taxon>
        <taxon>Bacillati</taxon>
        <taxon>Actinomycetota</taxon>
        <taxon>Actinomycetes</taxon>
        <taxon>Micromonosporales</taxon>
        <taxon>Micromonosporaceae</taxon>
        <taxon>Catellatospora</taxon>
    </lineage>
</organism>
<comment type="similarity">
    <text evidence="2">Belongs to the UPF0126 family.</text>
</comment>
<feature type="region of interest" description="Disordered" evidence="7">
    <location>
        <begin position="208"/>
        <end position="233"/>
    </location>
</feature>
<feature type="transmembrane region" description="Helical" evidence="8">
    <location>
        <begin position="159"/>
        <end position="178"/>
    </location>
</feature>
<dbReference type="EMBL" id="BONG01000036">
    <property type="protein sequence ID" value="GIF91806.1"/>
    <property type="molecule type" value="Genomic_DNA"/>
</dbReference>
<feature type="domain" description="Glycine transporter" evidence="9">
    <location>
        <begin position="104"/>
        <end position="175"/>
    </location>
</feature>
<dbReference type="PANTHER" id="PTHR30506:SF3">
    <property type="entry name" value="UPF0126 INNER MEMBRANE PROTEIN YADS-RELATED"/>
    <property type="match status" value="1"/>
</dbReference>
<feature type="transmembrane region" description="Helical" evidence="8">
    <location>
        <begin position="122"/>
        <end position="143"/>
    </location>
</feature>
<evidence type="ECO:0000256" key="4">
    <source>
        <dbReference type="ARBA" id="ARBA00022692"/>
    </source>
</evidence>
<dbReference type="PANTHER" id="PTHR30506">
    <property type="entry name" value="INNER MEMBRANE PROTEIN"/>
    <property type="match status" value="1"/>
</dbReference>
<keyword evidence="6 8" id="KW-0472">Membrane</keyword>
<evidence type="ECO:0000313" key="10">
    <source>
        <dbReference type="EMBL" id="GIF91806.1"/>
    </source>
</evidence>
<feature type="transmembrane region" description="Helical" evidence="8">
    <location>
        <begin position="184"/>
        <end position="200"/>
    </location>
</feature>
<name>A0A8J3JVI0_9ACTN</name>
<feature type="compositionally biased region" description="Basic and acidic residues" evidence="7">
    <location>
        <begin position="214"/>
        <end position="226"/>
    </location>
</feature>
<evidence type="ECO:0000313" key="11">
    <source>
        <dbReference type="Proteomes" id="UP000619293"/>
    </source>
</evidence>
<keyword evidence="3" id="KW-1003">Cell membrane</keyword>
<comment type="subcellular location">
    <subcellularLocation>
        <location evidence="1">Cell membrane</location>
        <topology evidence="1">Multi-pass membrane protein</topology>
    </subcellularLocation>
</comment>
<evidence type="ECO:0000256" key="7">
    <source>
        <dbReference type="SAM" id="MobiDB-lite"/>
    </source>
</evidence>
<evidence type="ECO:0000256" key="1">
    <source>
        <dbReference type="ARBA" id="ARBA00004651"/>
    </source>
</evidence>
<keyword evidence="5 8" id="KW-1133">Transmembrane helix</keyword>
<dbReference type="AlphaFoldDB" id="A0A8J3JVI0"/>
<feature type="domain" description="Glycine transporter" evidence="9">
    <location>
        <begin position="10"/>
        <end position="86"/>
    </location>
</feature>
<evidence type="ECO:0000256" key="6">
    <source>
        <dbReference type="ARBA" id="ARBA00023136"/>
    </source>
</evidence>
<evidence type="ECO:0000256" key="3">
    <source>
        <dbReference type="ARBA" id="ARBA00022475"/>
    </source>
</evidence>
<evidence type="ECO:0000256" key="8">
    <source>
        <dbReference type="SAM" id="Phobius"/>
    </source>
</evidence>
<protein>
    <recommendedName>
        <fullName evidence="9">Glycine transporter domain-containing protein</fullName>
    </recommendedName>
</protein>
<comment type="caution">
    <text evidence="10">The sequence shown here is derived from an EMBL/GenBank/DDBJ whole genome shotgun (WGS) entry which is preliminary data.</text>
</comment>
<keyword evidence="11" id="KW-1185">Reference proteome</keyword>
<sequence length="233" mass="25067">MDWRFGDFTIIDLIAATTNAFNAALLARRPDHYKHFTVVGILLLGVIGGLAGGIARDLLLLQTPVALLNPAYLILALIAAGTALAIDYRSGQALRSGLFQFATSLALPWYAIIGAAEALDAGLPYLAAVLIGVVSATAGRYLVDLTCRVTPKLFIRSEWYVGTTILAAVAYLVCAAGFRLGVWPATLIAFVAAFVFRYAAMLRGWEEPEPWEPPELRATESERPPKEFGSGPD</sequence>
<accession>A0A8J3JVI0</accession>
<evidence type="ECO:0000256" key="5">
    <source>
        <dbReference type="ARBA" id="ARBA00022989"/>
    </source>
</evidence>